<dbReference type="Gene3D" id="4.10.280.10">
    <property type="entry name" value="Helix-loop-helix DNA-binding domain"/>
    <property type="match status" value="1"/>
</dbReference>
<dbReference type="SUPFAM" id="SSF47459">
    <property type="entry name" value="HLH, helix-loop-helix DNA-binding domain"/>
    <property type="match status" value="1"/>
</dbReference>
<comment type="subcellular location">
    <subcellularLocation>
        <location evidence="1">Nucleus</location>
    </subcellularLocation>
</comment>
<dbReference type="GO" id="GO:0046983">
    <property type="term" value="F:protein dimerization activity"/>
    <property type="evidence" value="ECO:0007669"/>
    <property type="project" value="InterPro"/>
</dbReference>
<dbReference type="PANTHER" id="PTHR13935">
    <property type="entry name" value="ACHAETE-SCUTE TRANSCRIPTION FACTOR-RELATED"/>
    <property type="match status" value="1"/>
</dbReference>
<dbReference type="Proteomes" id="UP000235220">
    <property type="component" value="Chromosome 2"/>
</dbReference>
<dbReference type="GeneID" id="109013614"/>
<dbReference type="FunFam" id="4.10.280.10:FF:000074">
    <property type="entry name" value="Transcription factor ORG2"/>
    <property type="match status" value="1"/>
</dbReference>
<accession>A0A2I4H573</accession>
<dbReference type="FunCoup" id="A0A2I4H573">
    <property type="interactions" value="145"/>
</dbReference>
<keyword evidence="2" id="KW-0805">Transcription regulation</keyword>
<dbReference type="InterPro" id="IPR036638">
    <property type="entry name" value="HLH_DNA-bd_sf"/>
</dbReference>
<dbReference type="InterPro" id="IPR011598">
    <property type="entry name" value="bHLH_dom"/>
</dbReference>
<proteinExistence type="predicted"/>
<name>A0A2I4H573_JUGRE</name>
<evidence type="ECO:0000256" key="5">
    <source>
        <dbReference type="ARBA" id="ARBA00023242"/>
    </source>
</evidence>
<dbReference type="OrthoDB" id="6106870at2759"/>
<evidence type="ECO:0000313" key="6">
    <source>
        <dbReference type="Proteomes" id="UP000235220"/>
    </source>
</evidence>
<evidence type="ECO:0000256" key="1">
    <source>
        <dbReference type="ARBA" id="ARBA00004123"/>
    </source>
</evidence>
<dbReference type="GO" id="GO:0090575">
    <property type="term" value="C:RNA polymerase II transcription regulator complex"/>
    <property type="evidence" value="ECO:0000318"/>
    <property type="project" value="GO_Central"/>
</dbReference>
<gene>
    <name evidence="7" type="primary">LOC109013614</name>
</gene>
<organism evidence="6 7">
    <name type="scientific">Juglans regia</name>
    <name type="common">English walnut</name>
    <dbReference type="NCBI Taxonomy" id="51240"/>
    <lineage>
        <taxon>Eukaryota</taxon>
        <taxon>Viridiplantae</taxon>
        <taxon>Streptophyta</taxon>
        <taxon>Embryophyta</taxon>
        <taxon>Tracheophyta</taxon>
        <taxon>Spermatophyta</taxon>
        <taxon>Magnoliopsida</taxon>
        <taxon>eudicotyledons</taxon>
        <taxon>Gunneridae</taxon>
        <taxon>Pentapetalae</taxon>
        <taxon>rosids</taxon>
        <taxon>fabids</taxon>
        <taxon>Fagales</taxon>
        <taxon>Juglandaceae</taxon>
        <taxon>Juglans</taxon>
    </lineage>
</organism>
<dbReference type="GO" id="GO:0000977">
    <property type="term" value="F:RNA polymerase II transcription regulatory region sequence-specific DNA binding"/>
    <property type="evidence" value="ECO:0000318"/>
    <property type="project" value="GO_Central"/>
</dbReference>
<dbReference type="GO" id="GO:0000981">
    <property type="term" value="F:DNA-binding transcription factor activity, RNA polymerase II-specific"/>
    <property type="evidence" value="ECO:0000318"/>
    <property type="project" value="GO_Central"/>
</dbReference>
<dbReference type="SMART" id="SM00353">
    <property type="entry name" value="HLH"/>
    <property type="match status" value="1"/>
</dbReference>
<evidence type="ECO:0000256" key="3">
    <source>
        <dbReference type="ARBA" id="ARBA00023125"/>
    </source>
</evidence>
<evidence type="ECO:0000313" key="7">
    <source>
        <dbReference type="RefSeq" id="XP_018851306.1"/>
    </source>
</evidence>
<reference evidence="7" key="1">
    <citation type="submission" date="2025-08" db="UniProtKB">
        <authorList>
            <consortium name="RefSeq"/>
        </authorList>
    </citation>
    <scope>IDENTIFICATION</scope>
    <source>
        <tissue evidence="7">Leaves</tissue>
    </source>
</reference>
<sequence length="266" mass="30384">MFASPPTSLCMIASPLNQEDLRSHAQIKSYAYSEIFGDHYPPPEPNAELNRSTPCTSISSDPTMIKKLYHNANERDRRKKMNNLYLTLRSLLDPAADQTKKLSIPATVSRVVKFIPELRQQVEGLIQKKEELLSSISRLGEQIHLQEYQRHHDMSSRSSLSAVSTNWLNDSEVTIQISTYKVQKSPLAEILLSLEEDGFLLLNASSFGSFGSGRVFYNLHLQVERTSRLEREVVLNEKLKSLYEKGKEFMNHEYIGSIHFKDLPIN</sequence>
<keyword evidence="3" id="KW-0238">DNA-binding</keyword>
<evidence type="ECO:0000256" key="4">
    <source>
        <dbReference type="ARBA" id="ARBA00023163"/>
    </source>
</evidence>
<keyword evidence="6" id="KW-1185">Reference proteome</keyword>
<keyword evidence="4" id="KW-0804">Transcription</keyword>
<dbReference type="STRING" id="51240.A0A2I4H573"/>
<dbReference type="KEGG" id="jre:109013614"/>
<protein>
    <submittedName>
        <fullName evidence="7">Transcription factor ORG2-like</fullName>
    </submittedName>
</protein>
<evidence type="ECO:0000256" key="2">
    <source>
        <dbReference type="ARBA" id="ARBA00023015"/>
    </source>
</evidence>
<keyword evidence="5" id="KW-0539">Nucleus</keyword>
<dbReference type="InterPro" id="IPR015660">
    <property type="entry name" value="MASH1/Ascl1a-like"/>
</dbReference>
<dbReference type="RefSeq" id="XP_018851306.1">
    <property type="nucleotide sequence ID" value="XM_018995761.2"/>
</dbReference>
<dbReference type="AlphaFoldDB" id="A0A2I4H573"/>
<dbReference type="PROSITE" id="PS50888">
    <property type="entry name" value="BHLH"/>
    <property type="match status" value="1"/>
</dbReference>
<dbReference type="PANTHER" id="PTHR13935:SF41">
    <property type="entry name" value="TRANSCRIPTION FACTOR ORG2-RELATED"/>
    <property type="match status" value="1"/>
</dbReference>
<dbReference type="GO" id="GO:0010106">
    <property type="term" value="P:cellular response to iron ion starvation"/>
    <property type="evidence" value="ECO:0007669"/>
    <property type="project" value="UniProtKB-ARBA"/>
</dbReference>
<dbReference type="Pfam" id="PF00010">
    <property type="entry name" value="HLH"/>
    <property type="match status" value="1"/>
</dbReference>
<dbReference type="Gramene" id="Jr02_22770_p1">
    <property type="protein sequence ID" value="cds.Jr02_22770_p1"/>
    <property type="gene ID" value="Jr02_22770"/>
</dbReference>
<dbReference type="CDD" id="cd18914">
    <property type="entry name" value="bHLH_AtORG2_like"/>
    <property type="match status" value="1"/>
</dbReference>
<dbReference type="GO" id="GO:0006357">
    <property type="term" value="P:regulation of transcription by RNA polymerase II"/>
    <property type="evidence" value="ECO:0000318"/>
    <property type="project" value="GO_Central"/>
</dbReference>